<dbReference type="EMBL" id="JAVHJO010000001">
    <property type="protein sequence ID" value="KAK6543939.1"/>
    <property type="molecule type" value="Genomic_DNA"/>
</dbReference>
<sequence>MMDLYLFLDWVRWTIVRLFISFGILTILPIFLLLLLEPLVYLFRFVEGYLPSSIARKKPVRKASISISNLSSIASDSNPGQTGTSTISGVRNRERNTREAETVSVN</sequence>
<feature type="compositionally biased region" description="Basic and acidic residues" evidence="1">
    <location>
        <begin position="91"/>
        <end position="106"/>
    </location>
</feature>
<feature type="compositionally biased region" description="Polar residues" evidence="1">
    <location>
        <begin position="79"/>
        <end position="89"/>
    </location>
</feature>
<name>A0AAV9XP89_9PEZI</name>
<protein>
    <submittedName>
        <fullName evidence="3">Uncharacterized protein</fullName>
    </submittedName>
</protein>
<keyword evidence="2" id="KW-0472">Membrane</keyword>
<feature type="region of interest" description="Disordered" evidence="1">
    <location>
        <begin position="73"/>
        <end position="106"/>
    </location>
</feature>
<gene>
    <name evidence="3" type="ORF">TWF694_000657</name>
</gene>
<keyword evidence="2" id="KW-0812">Transmembrane</keyword>
<evidence type="ECO:0000256" key="2">
    <source>
        <dbReference type="SAM" id="Phobius"/>
    </source>
</evidence>
<reference evidence="3 4" key="1">
    <citation type="submission" date="2019-10" db="EMBL/GenBank/DDBJ databases">
        <authorList>
            <person name="Palmer J.M."/>
        </authorList>
    </citation>
    <scope>NUCLEOTIDE SEQUENCE [LARGE SCALE GENOMIC DNA]</scope>
    <source>
        <strain evidence="3 4">TWF694</strain>
    </source>
</reference>
<comment type="caution">
    <text evidence="3">The sequence shown here is derived from an EMBL/GenBank/DDBJ whole genome shotgun (WGS) entry which is preliminary data.</text>
</comment>
<organism evidence="3 4">
    <name type="scientific">Orbilia ellipsospora</name>
    <dbReference type="NCBI Taxonomy" id="2528407"/>
    <lineage>
        <taxon>Eukaryota</taxon>
        <taxon>Fungi</taxon>
        <taxon>Dikarya</taxon>
        <taxon>Ascomycota</taxon>
        <taxon>Pezizomycotina</taxon>
        <taxon>Orbiliomycetes</taxon>
        <taxon>Orbiliales</taxon>
        <taxon>Orbiliaceae</taxon>
        <taxon>Orbilia</taxon>
    </lineage>
</organism>
<evidence type="ECO:0000313" key="3">
    <source>
        <dbReference type="EMBL" id="KAK6543939.1"/>
    </source>
</evidence>
<keyword evidence="4" id="KW-1185">Reference proteome</keyword>
<feature type="transmembrane region" description="Helical" evidence="2">
    <location>
        <begin position="15"/>
        <end position="36"/>
    </location>
</feature>
<evidence type="ECO:0000313" key="4">
    <source>
        <dbReference type="Proteomes" id="UP001365542"/>
    </source>
</evidence>
<proteinExistence type="predicted"/>
<accession>A0AAV9XP89</accession>
<keyword evidence="2" id="KW-1133">Transmembrane helix</keyword>
<dbReference type="AlphaFoldDB" id="A0AAV9XP89"/>
<dbReference type="Proteomes" id="UP001365542">
    <property type="component" value="Unassembled WGS sequence"/>
</dbReference>
<evidence type="ECO:0000256" key="1">
    <source>
        <dbReference type="SAM" id="MobiDB-lite"/>
    </source>
</evidence>